<dbReference type="CDD" id="cd05233">
    <property type="entry name" value="SDR_c"/>
    <property type="match status" value="1"/>
</dbReference>
<dbReference type="EMBL" id="SOCE01000001">
    <property type="protein sequence ID" value="TDU91701.1"/>
    <property type="molecule type" value="Genomic_DNA"/>
</dbReference>
<dbReference type="PANTHER" id="PTHR42760:SF133">
    <property type="entry name" value="3-OXOACYL-[ACYL-CARRIER-PROTEIN] REDUCTASE"/>
    <property type="match status" value="1"/>
</dbReference>
<dbReference type="AlphaFoldDB" id="A0A4R7THC2"/>
<evidence type="ECO:0000256" key="1">
    <source>
        <dbReference type="ARBA" id="ARBA00006484"/>
    </source>
</evidence>
<dbReference type="GO" id="GO:0016616">
    <property type="term" value="F:oxidoreductase activity, acting on the CH-OH group of donors, NAD or NADP as acceptor"/>
    <property type="evidence" value="ECO:0007669"/>
    <property type="project" value="TreeGrafter"/>
</dbReference>
<protein>
    <submittedName>
        <fullName evidence="3">NAD(P)-dependent dehydrogenase (Short-subunit alcohol dehydrogenase family)</fullName>
    </submittedName>
</protein>
<keyword evidence="4" id="KW-1185">Reference proteome</keyword>
<dbReference type="OrthoDB" id="8959163at2"/>
<dbReference type="Proteomes" id="UP000295151">
    <property type="component" value="Unassembled WGS sequence"/>
</dbReference>
<sequence length="260" mass="26587">MDLQLTGKTALVTGASRGIGLAVVRALVAEGATVIGCARTMSSELADSGAEAVLGDLSTATGPSEVVRAVLEQHGDLDILINNVGGGDAADLRGFFDYDDDLWHKAFDLNLFAAVRTCRAAVSSVVRRRGLVVNISSLGARMPHTGPVPYTTAKAALTAYSKALAEELGPQGVRVVTVTPGPTRTPVWTDPDGIGSMLAAAQGISHADLLARLASDSGILSGQLVEPEHVASLIAYLASPTAAGITGQEYLVDGGALKSA</sequence>
<comment type="similarity">
    <text evidence="1">Belongs to the short-chain dehydrogenases/reductases (SDR) family.</text>
</comment>
<dbReference type="Gene3D" id="3.40.50.720">
    <property type="entry name" value="NAD(P)-binding Rossmann-like Domain"/>
    <property type="match status" value="1"/>
</dbReference>
<dbReference type="SUPFAM" id="SSF51735">
    <property type="entry name" value="NAD(P)-binding Rossmann-fold domains"/>
    <property type="match status" value="1"/>
</dbReference>
<organism evidence="3 4">
    <name type="scientific">Kribbella voronezhensis</name>
    <dbReference type="NCBI Taxonomy" id="2512212"/>
    <lineage>
        <taxon>Bacteria</taxon>
        <taxon>Bacillati</taxon>
        <taxon>Actinomycetota</taxon>
        <taxon>Actinomycetes</taxon>
        <taxon>Propionibacteriales</taxon>
        <taxon>Kribbellaceae</taxon>
        <taxon>Kribbella</taxon>
    </lineage>
</organism>
<proteinExistence type="inferred from homology"/>
<dbReference type="PANTHER" id="PTHR42760">
    <property type="entry name" value="SHORT-CHAIN DEHYDROGENASES/REDUCTASES FAMILY MEMBER"/>
    <property type="match status" value="1"/>
</dbReference>
<evidence type="ECO:0000313" key="4">
    <source>
        <dbReference type="Proteomes" id="UP000295151"/>
    </source>
</evidence>
<name>A0A4R7THC2_9ACTN</name>
<dbReference type="InterPro" id="IPR002347">
    <property type="entry name" value="SDR_fam"/>
</dbReference>
<evidence type="ECO:0000256" key="2">
    <source>
        <dbReference type="ARBA" id="ARBA00023002"/>
    </source>
</evidence>
<dbReference type="PRINTS" id="PR00080">
    <property type="entry name" value="SDRFAMILY"/>
</dbReference>
<dbReference type="PRINTS" id="PR00081">
    <property type="entry name" value="GDHRDH"/>
</dbReference>
<comment type="caution">
    <text evidence="3">The sequence shown here is derived from an EMBL/GenBank/DDBJ whole genome shotgun (WGS) entry which is preliminary data.</text>
</comment>
<dbReference type="InterPro" id="IPR036291">
    <property type="entry name" value="NAD(P)-bd_dom_sf"/>
</dbReference>
<evidence type="ECO:0000313" key="3">
    <source>
        <dbReference type="EMBL" id="TDU91701.1"/>
    </source>
</evidence>
<accession>A0A4R7THC2</accession>
<dbReference type="Pfam" id="PF13561">
    <property type="entry name" value="adh_short_C2"/>
    <property type="match status" value="1"/>
</dbReference>
<reference evidence="3 4" key="1">
    <citation type="submission" date="2019-03" db="EMBL/GenBank/DDBJ databases">
        <title>Genomic Encyclopedia of Type Strains, Phase III (KMG-III): the genomes of soil and plant-associated and newly described type strains.</title>
        <authorList>
            <person name="Whitman W."/>
        </authorList>
    </citation>
    <scope>NUCLEOTIDE SEQUENCE [LARGE SCALE GENOMIC DNA]</scope>
    <source>
        <strain evidence="3 4">VKM Ac-2575</strain>
    </source>
</reference>
<dbReference type="FunFam" id="3.40.50.720:FF:000084">
    <property type="entry name" value="Short-chain dehydrogenase reductase"/>
    <property type="match status" value="1"/>
</dbReference>
<gene>
    <name evidence="3" type="ORF">EV138_5313</name>
</gene>
<keyword evidence="2" id="KW-0560">Oxidoreductase</keyword>